<keyword evidence="3 4" id="KW-0648">Protein biosynthesis</keyword>
<keyword evidence="2 4" id="KW-0488">Methylation</keyword>
<dbReference type="Gene3D" id="3.30.70.1660">
    <property type="match status" value="1"/>
</dbReference>
<dbReference type="Pfam" id="PF00472">
    <property type="entry name" value="RF-1"/>
    <property type="match status" value="1"/>
</dbReference>
<accession>A0A1F7JFK4</accession>
<comment type="function">
    <text evidence="4">Peptide chain release factor 2 directs the termination of translation in response to the peptide chain termination codons UGA and UAA.</text>
</comment>
<dbReference type="InterPro" id="IPR045853">
    <property type="entry name" value="Pep_chain_release_fac_I_sf"/>
</dbReference>
<dbReference type="EMBL" id="MGAU01000033">
    <property type="protein sequence ID" value="OGK54400.1"/>
    <property type="molecule type" value="Genomic_DNA"/>
</dbReference>
<dbReference type="GO" id="GO:0005737">
    <property type="term" value="C:cytoplasm"/>
    <property type="evidence" value="ECO:0007669"/>
    <property type="project" value="UniProtKB-SubCell"/>
</dbReference>
<dbReference type="InterPro" id="IPR004374">
    <property type="entry name" value="PrfB"/>
</dbReference>
<evidence type="ECO:0000256" key="4">
    <source>
        <dbReference type="HAMAP-Rule" id="MF_00094"/>
    </source>
</evidence>
<evidence type="ECO:0000313" key="7">
    <source>
        <dbReference type="EMBL" id="OGK54400.1"/>
    </source>
</evidence>
<dbReference type="Proteomes" id="UP000178486">
    <property type="component" value="Unassembled WGS sequence"/>
</dbReference>
<dbReference type="SMART" id="SM00937">
    <property type="entry name" value="PCRF"/>
    <property type="match status" value="1"/>
</dbReference>
<dbReference type="HAMAP" id="MF_00094">
    <property type="entry name" value="Rel_fac_2"/>
    <property type="match status" value="1"/>
</dbReference>
<dbReference type="PANTHER" id="PTHR43116">
    <property type="entry name" value="PEPTIDE CHAIN RELEASE FACTOR 2"/>
    <property type="match status" value="1"/>
</dbReference>
<dbReference type="Gene3D" id="3.30.160.20">
    <property type="match status" value="1"/>
</dbReference>
<feature type="modified residue" description="N5-methylglutamine" evidence="4">
    <location>
        <position position="230"/>
    </location>
</feature>
<feature type="domain" description="Prokaryotic-type class I peptide chain release factors" evidence="6">
    <location>
        <begin position="223"/>
        <end position="239"/>
    </location>
</feature>
<organism evidence="7 8">
    <name type="scientific">Candidatus Roizmanbacteria bacterium RIFCSPLOWO2_01_FULL_45_11</name>
    <dbReference type="NCBI Taxonomy" id="1802070"/>
    <lineage>
        <taxon>Bacteria</taxon>
        <taxon>Candidatus Roizmaniibacteriota</taxon>
    </lineage>
</organism>
<dbReference type="Pfam" id="PF03462">
    <property type="entry name" value="PCRF"/>
    <property type="match status" value="1"/>
</dbReference>
<keyword evidence="4" id="KW-0963">Cytoplasm</keyword>
<evidence type="ECO:0000256" key="3">
    <source>
        <dbReference type="ARBA" id="ARBA00022917"/>
    </source>
</evidence>
<dbReference type="SUPFAM" id="SSF75620">
    <property type="entry name" value="Release factor"/>
    <property type="match status" value="1"/>
</dbReference>
<evidence type="ECO:0000256" key="5">
    <source>
        <dbReference type="NCBIfam" id="TIGR00020"/>
    </source>
</evidence>
<comment type="caution">
    <text evidence="7">The sequence shown here is derived from an EMBL/GenBank/DDBJ whole genome shotgun (WGS) entry which is preliminary data.</text>
</comment>
<dbReference type="InterPro" id="IPR005139">
    <property type="entry name" value="PCRF"/>
</dbReference>
<dbReference type="PANTHER" id="PTHR43116:SF3">
    <property type="entry name" value="CLASS I PEPTIDE CHAIN RELEASE FACTOR"/>
    <property type="match status" value="1"/>
</dbReference>
<dbReference type="Gene3D" id="1.20.58.410">
    <property type="entry name" value="Release factor"/>
    <property type="match status" value="1"/>
</dbReference>
<evidence type="ECO:0000259" key="6">
    <source>
        <dbReference type="PROSITE" id="PS00745"/>
    </source>
</evidence>
<evidence type="ECO:0000313" key="8">
    <source>
        <dbReference type="Proteomes" id="UP000178486"/>
    </source>
</evidence>
<reference evidence="7 8" key="1">
    <citation type="journal article" date="2016" name="Nat. Commun.">
        <title>Thousands of microbial genomes shed light on interconnected biogeochemical processes in an aquifer system.</title>
        <authorList>
            <person name="Anantharaman K."/>
            <person name="Brown C.T."/>
            <person name="Hug L.A."/>
            <person name="Sharon I."/>
            <person name="Castelle C.J."/>
            <person name="Probst A.J."/>
            <person name="Thomas B.C."/>
            <person name="Singh A."/>
            <person name="Wilkins M.J."/>
            <person name="Karaoz U."/>
            <person name="Brodie E.L."/>
            <person name="Williams K.H."/>
            <person name="Hubbard S.S."/>
            <person name="Banfield J.F."/>
        </authorList>
    </citation>
    <scope>NUCLEOTIDE SEQUENCE [LARGE SCALE GENOMIC DNA]</scope>
</reference>
<dbReference type="GO" id="GO:0016149">
    <property type="term" value="F:translation release factor activity, codon specific"/>
    <property type="evidence" value="ECO:0007669"/>
    <property type="project" value="UniProtKB-UniRule"/>
</dbReference>
<gene>
    <name evidence="4" type="primary">prfB</name>
    <name evidence="7" type="ORF">A3B56_01755</name>
</gene>
<sequence>MNELKQRLSEIIQKLNLPEKKERIDAITRESGDPSFWVDHEAAGKKMQELSGLQKEVDEVVMLQLEIEEEEGKPDLDPNVLRDLGKRIEKLEVKTYLSGTYDNCGAMLSLHAGQGGTEAMDWAEILERMYVRFFEAMGWKYELIDRTAGEEAGIKTAVYAVSGPYAYGYLKAESGTHRLVRQSPFNADNLRQTSFAGVEVMPDIEDDSAIDVRETDLEWQFFRSGGHGGQNVNKVSTAVRLTHTPTGIVVTCQQERHQAQNRETALKLLRGKLWARGQAEQSEQKQLLRGEYKVPGWGNQIRSYVLHPYKMVKDVRTDYTRNDPDRVLDGDIEDFILAYLKL</sequence>
<comment type="subcellular location">
    <subcellularLocation>
        <location evidence="4">Cytoplasm</location>
    </subcellularLocation>
</comment>
<proteinExistence type="inferred from homology"/>
<comment type="similarity">
    <text evidence="1 4">Belongs to the prokaryotic/mitochondrial release factor family.</text>
</comment>
<evidence type="ECO:0000256" key="2">
    <source>
        <dbReference type="ARBA" id="ARBA00022481"/>
    </source>
</evidence>
<evidence type="ECO:0000256" key="1">
    <source>
        <dbReference type="ARBA" id="ARBA00010835"/>
    </source>
</evidence>
<name>A0A1F7JFK4_9BACT</name>
<dbReference type="PROSITE" id="PS00745">
    <property type="entry name" value="RF_PROK_I"/>
    <property type="match status" value="1"/>
</dbReference>
<dbReference type="NCBIfam" id="TIGR00020">
    <property type="entry name" value="prfB"/>
    <property type="match status" value="1"/>
</dbReference>
<dbReference type="AlphaFoldDB" id="A0A1F7JFK4"/>
<dbReference type="InterPro" id="IPR000352">
    <property type="entry name" value="Pep_chain_release_fac_I"/>
</dbReference>
<protein>
    <recommendedName>
        <fullName evidence="4 5">Peptide chain release factor 2</fullName>
        <shortName evidence="4">RF-2</shortName>
    </recommendedName>
</protein>
<comment type="PTM">
    <text evidence="4">Methylated by PrmC. Methylation increases the termination efficiency of RF2.</text>
</comment>